<organism evidence="3 4">
    <name type="scientific">Neonectria ditissima</name>
    <dbReference type="NCBI Taxonomy" id="78410"/>
    <lineage>
        <taxon>Eukaryota</taxon>
        <taxon>Fungi</taxon>
        <taxon>Dikarya</taxon>
        <taxon>Ascomycota</taxon>
        <taxon>Pezizomycotina</taxon>
        <taxon>Sordariomycetes</taxon>
        <taxon>Hypocreomycetidae</taxon>
        <taxon>Hypocreales</taxon>
        <taxon>Nectriaceae</taxon>
        <taxon>Neonectria</taxon>
    </lineage>
</organism>
<dbReference type="GO" id="GO:0046491">
    <property type="term" value="P:L-methylmalonyl-CoA metabolic process"/>
    <property type="evidence" value="ECO:0007669"/>
    <property type="project" value="TreeGrafter"/>
</dbReference>
<dbReference type="EMBL" id="LKCW01000300">
    <property type="protein sequence ID" value="KPM34803.1"/>
    <property type="molecule type" value="Genomic_DNA"/>
</dbReference>
<feature type="domain" description="VOC" evidence="2">
    <location>
        <begin position="10"/>
        <end position="155"/>
    </location>
</feature>
<dbReference type="OrthoDB" id="16820at2759"/>
<dbReference type="InterPro" id="IPR004360">
    <property type="entry name" value="Glyas_Fos-R_dOase_dom"/>
</dbReference>
<dbReference type="STRING" id="78410.A0A0P7AQP8"/>
<dbReference type="Pfam" id="PF00903">
    <property type="entry name" value="Glyoxalase"/>
    <property type="match status" value="1"/>
</dbReference>
<dbReference type="InterPro" id="IPR037523">
    <property type="entry name" value="VOC_core"/>
</dbReference>
<dbReference type="Proteomes" id="UP000050424">
    <property type="component" value="Unassembled WGS sequence"/>
</dbReference>
<evidence type="ECO:0000256" key="1">
    <source>
        <dbReference type="ARBA" id="ARBA00022723"/>
    </source>
</evidence>
<dbReference type="SUPFAM" id="SSF54593">
    <property type="entry name" value="Glyoxalase/Bleomycin resistance protein/Dihydroxybiphenyl dioxygenase"/>
    <property type="match status" value="1"/>
</dbReference>
<dbReference type="GO" id="GO:0046872">
    <property type="term" value="F:metal ion binding"/>
    <property type="evidence" value="ECO:0007669"/>
    <property type="project" value="UniProtKB-KW"/>
</dbReference>
<evidence type="ECO:0000259" key="2">
    <source>
        <dbReference type="PROSITE" id="PS51819"/>
    </source>
</evidence>
<sequence length="171" mass="18792">MGQSPIHNRVFNHVAVSVCNIESVVKWYSDLFGFRVLGGIQHIKRSEKPDDAIFGIYPASLNEVKLAWMTTGNGVGFEVFEFVDPKAEPEAKSFEFHKAGFFHVCVTDSDPDALAARVEEAGGRRIGKTVDPLGAGVKCLYLADPWGNVMEVLNVGFEQMGCTTPVKRSKL</sequence>
<dbReference type="PANTHER" id="PTHR43048:SF6">
    <property type="entry name" value="BLR8189 PROTEIN"/>
    <property type="match status" value="1"/>
</dbReference>
<evidence type="ECO:0000313" key="3">
    <source>
        <dbReference type="EMBL" id="KPM34803.1"/>
    </source>
</evidence>
<keyword evidence="4" id="KW-1185">Reference proteome</keyword>
<dbReference type="InterPro" id="IPR029068">
    <property type="entry name" value="Glyas_Bleomycin-R_OHBP_Dase"/>
</dbReference>
<dbReference type="PROSITE" id="PS51819">
    <property type="entry name" value="VOC"/>
    <property type="match status" value="1"/>
</dbReference>
<dbReference type="AlphaFoldDB" id="A0A0P7AQP8"/>
<proteinExistence type="predicted"/>
<dbReference type="PANTHER" id="PTHR43048">
    <property type="entry name" value="METHYLMALONYL-COA EPIMERASE"/>
    <property type="match status" value="1"/>
</dbReference>
<dbReference type="GO" id="GO:0004493">
    <property type="term" value="F:methylmalonyl-CoA epimerase activity"/>
    <property type="evidence" value="ECO:0007669"/>
    <property type="project" value="TreeGrafter"/>
</dbReference>
<dbReference type="InterPro" id="IPR051785">
    <property type="entry name" value="MMCE/EMCE_epimerase"/>
</dbReference>
<accession>A0A0P7AQP8</accession>
<protein>
    <recommendedName>
        <fullName evidence="2">VOC domain-containing protein</fullName>
    </recommendedName>
</protein>
<reference evidence="3 4" key="1">
    <citation type="submission" date="2015-09" db="EMBL/GenBank/DDBJ databases">
        <title>Draft genome of a European isolate of the apple canker pathogen Neonectria ditissima.</title>
        <authorList>
            <person name="Gomez-Cortecero A."/>
            <person name="Harrison R.J."/>
            <person name="Armitage A.D."/>
        </authorList>
    </citation>
    <scope>NUCLEOTIDE SEQUENCE [LARGE SCALE GENOMIC DNA]</scope>
    <source>
        <strain evidence="3 4">R09/05</strain>
    </source>
</reference>
<gene>
    <name evidence="3" type="ORF">AK830_g11776</name>
</gene>
<comment type="caution">
    <text evidence="3">The sequence shown here is derived from an EMBL/GenBank/DDBJ whole genome shotgun (WGS) entry which is preliminary data.</text>
</comment>
<evidence type="ECO:0000313" key="4">
    <source>
        <dbReference type="Proteomes" id="UP000050424"/>
    </source>
</evidence>
<dbReference type="Gene3D" id="3.10.180.10">
    <property type="entry name" value="2,3-Dihydroxybiphenyl 1,2-Dioxygenase, domain 1"/>
    <property type="match status" value="1"/>
</dbReference>
<name>A0A0P7AQP8_9HYPO</name>
<keyword evidence="1" id="KW-0479">Metal-binding</keyword>